<evidence type="ECO:0000313" key="4">
    <source>
        <dbReference type="Proteomes" id="UP000323708"/>
    </source>
</evidence>
<organism evidence="3 4">
    <name type="scientific">Pseudohalioglobus sediminis</name>
    <dbReference type="NCBI Taxonomy" id="2606449"/>
    <lineage>
        <taxon>Bacteria</taxon>
        <taxon>Pseudomonadati</taxon>
        <taxon>Pseudomonadota</taxon>
        <taxon>Gammaproteobacteria</taxon>
        <taxon>Cellvibrionales</taxon>
        <taxon>Halieaceae</taxon>
        <taxon>Pseudohalioglobus</taxon>
    </lineage>
</organism>
<dbReference type="AlphaFoldDB" id="A0A5B0WQV6"/>
<dbReference type="InterPro" id="IPR006680">
    <property type="entry name" value="Amidohydro-rel"/>
</dbReference>
<feature type="domain" description="Amidohydrolase-related" evidence="2">
    <location>
        <begin position="3"/>
        <end position="290"/>
    </location>
</feature>
<keyword evidence="3" id="KW-0378">Hydrolase</keyword>
<dbReference type="InterPro" id="IPR052350">
    <property type="entry name" value="Metallo-dep_Lactonases"/>
</dbReference>
<accession>A0A5B0WQV6</accession>
<dbReference type="EMBL" id="VTUX01000008">
    <property type="protein sequence ID" value="KAA1189263.1"/>
    <property type="molecule type" value="Genomic_DNA"/>
</dbReference>
<comment type="caution">
    <text evidence="3">The sequence shown here is derived from an EMBL/GenBank/DDBJ whole genome shotgun (WGS) entry which is preliminary data.</text>
</comment>
<reference evidence="3 4" key="1">
    <citation type="submission" date="2019-09" db="EMBL/GenBank/DDBJ databases">
        <authorList>
            <person name="Chen X.-Y."/>
        </authorList>
    </citation>
    <scope>NUCLEOTIDE SEQUENCE [LARGE SCALE GENOMIC DNA]</scope>
    <source>
        <strain evidence="3 4">NY5</strain>
    </source>
</reference>
<evidence type="ECO:0000313" key="3">
    <source>
        <dbReference type="EMBL" id="KAA1189263.1"/>
    </source>
</evidence>
<dbReference type="PANTHER" id="PTHR43569">
    <property type="entry name" value="AMIDOHYDROLASE"/>
    <property type="match status" value="1"/>
</dbReference>
<protein>
    <submittedName>
        <fullName evidence="3">Amidohydrolase family protein</fullName>
    </submittedName>
</protein>
<sequence>MFIDAHHHLWDLHHCHYPWLMARGERRFFGDPTPIQRNYLPAEFAAESADYKPVKSVHIQVGVRTEDETRETAWLQSLAPYPQAIVAATDLRAPDLPASLDAHAAHERFRGVRQIVGRHIAEDRKHGSDELLDDPAFVAGLRELATRGLSFDLQMIPPQMPRVLAALQQVPELRVVLCHCGSPWDQSPDGLADWGKGLRALAARPNTWCKVSGLGMFNPQWTDAALAPLITEVVDIFGPGRVMFGSNFPVDKLYNSYEALWRCYNAATSQYTATEREQMFYHTAADFYGI</sequence>
<dbReference type="Proteomes" id="UP000323708">
    <property type="component" value="Unassembled WGS sequence"/>
</dbReference>
<comment type="similarity">
    <text evidence="1">Belongs to the metallo-dependent hydrolases superfamily.</text>
</comment>
<gene>
    <name evidence="3" type="ORF">F0M18_15740</name>
</gene>
<dbReference type="Gene3D" id="3.20.20.140">
    <property type="entry name" value="Metal-dependent hydrolases"/>
    <property type="match status" value="1"/>
</dbReference>
<dbReference type="Pfam" id="PF04909">
    <property type="entry name" value="Amidohydro_2"/>
    <property type="match status" value="1"/>
</dbReference>
<dbReference type="SUPFAM" id="SSF51556">
    <property type="entry name" value="Metallo-dependent hydrolases"/>
    <property type="match status" value="1"/>
</dbReference>
<evidence type="ECO:0000259" key="2">
    <source>
        <dbReference type="Pfam" id="PF04909"/>
    </source>
</evidence>
<keyword evidence="4" id="KW-1185">Reference proteome</keyword>
<dbReference type="PANTHER" id="PTHR43569:SF1">
    <property type="entry name" value="BLL3371 PROTEIN"/>
    <property type="match status" value="1"/>
</dbReference>
<name>A0A5B0WQV6_9GAMM</name>
<proteinExistence type="inferred from homology"/>
<evidence type="ECO:0000256" key="1">
    <source>
        <dbReference type="ARBA" id="ARBA00038310"/>
    </source>
</evidence>
<dbReference type="GO" id="GO:0016787">
    <property type="term" value="F:hydrolase activity"/>
    <property type="evidence" value="ECO:0007669"/>
    <property type="project" value="UniProtKB-KW"/>
</dbReference>
<dbReference type="InterPro" id="IPR032466">
    <property type="entry name" value="Metal_Hydrolase"/>
</dbReference>